<dbReference type="PANTHER" id="PTHR19359:SF95">
    <property type="entry name" value="CYTOCHROME B5 TYPE B"/>
    <property type="match status" value="1"/>
</dbReference>
<reference evidence="6" key="2">
    <citation type="submission" date="2021-02" db="EMBL/GenBank/DDBJ databases">
        <title>Aspergillus chevalieri M1 genome sequence.</title>
        <authorList>
            <person name="Kadooka C."/>
            <person name="Mori K."/>
            <person name="Futagami T."/>
        </authorList>
    </citation>
    <scope>NUCLEOTIDE SEQUENCE</scope>
    <source>
        <strain evidence="6">M1</strain>
    </source>
</reference>
<feature type="domain" description="Cytochrome b5 heme-binding" evidence="5">
    <location>
        <begin position="32"/>
        <end position="109"/>
    </location>
</feature>
<proteinExistence type="inferred from homology"/>
<dbReference type="SMART" id="SM01117">
    <property type="entry name" value="Cyt-b5"/>
    <property type="match status" value="1"/>
</dbReference>
<comment type="similarity">
    <text evidence="4">Belongs to the cytochrome b5 family.</text>
</comment>
<gene>
    <name evidence="6" type="ORF">ACHE_50751S</name>
</gene>
<dbReference type="PANTHER" id="PTHR19359">
    <property type="entry name" value="CYTOCHROME B5"/>
    <property type="match status" value="1"/>
</dbReference>
<dbReference type="SUPFAM" id="SSF55856">
    <property type="entry name" value="Cytochrome b5-like heme/steroid binding domain"/>
    <property type="match status" value="1"/>
</dbReference>
<evidence type="ECO:0000313" key="6">
    <source>
        <dbReference type="EMBL" id="BCR89553.1"/>
    </source>
</evidence>
<dbReference type="Proteomes" id="UP000637239">
    <property type="component" value="Chromosome 5"/>
</dbReference>
<dbReference type="GO" id="GO:0016020">
    <property type="term" value="C:membrane"/>
    <property type="evidence" value="ECO:0007669"/>
    <property type="project" value="TreeGrafter"/>
</dbReference>
<keyword evidence="3" id="KW-0408">Iron</keyword>
<dbReference type="GeneID" id="66983911"/>
<dbReference type="GO" id="GO:0020037">
    <property type="term" value="F:heme binding"/>
    <property type="evidence" value="ECO:0007669"/>
    <property type="project" value="TreeGrafter"/>
</dbReference>
<keyword evidence="7" id="KW-1185">Reference proteome</keyword>
<keyword evidence="1" id="KW-0349">Heme</keyword>
<dbReference type="AlphaFoldDB" id="A0A7R7ZPF6"/>
<keyword evidence="2" id="KW-0479">Metal-binding</keyword>
<dbReference type="InterPro" id="IPR050668">
    <property type="entry name" value="Cytochrome_b5"/>
</dbReference>
<dbReference type="Pfam" id="PF00173">
    <property type="entry name" value="Cyt-b5"/>
    <property type="match status" value="1"/>
</dbReference>
<dbReference type="Gene3D" id="3.10.120.10">
    <property type="entry name" value="Cytochrome b5-like heme/steroid binding domain"/>
    <property type="match status" value="1"/>
</dbReference>
<organism evidence="6 7">
    <name type="scientific">Aspergillus chevalieri</name>
    <name type="common">Eurotium chevalieri</name>
    <dbReference type="NCBI Taxonomy" id="182096"/>
    <lineage>
        <taxon>Eukaryota</taxon>
        <taxon>Fungi</taxon>
        <taxon>Dikarya</taxon>
        <taxon>Ascomycota</taxon>
        <taxon>Pezizomycotina</taxon>
        <taxon>Eurotiomycetes</taxon>
        <taxon>Eurotiomycetidae</taxon>
        <taxon>Eurotiales</taxon>
        <taxon>Aspergillaceae</taxon>
        <taxon>Aspergillus</taxon>
        <taxon>Aspergillus subgen. Aspergillus</taxon>
    </lineage>
</organism>
<evidence type="ECO:0000313" key="7">
    <source>
        <dbReference type="Proteomes" id="UP000637239"/>
    </source>
</evidence>
<dbReference type="EMBL" id="AP024420">
    <property type="protein sequence ID" value="BCR89553.1"/>
    <property type="molecule type" value="Genomic_DNA"/>
</dbReference>
<evidence type="ECO:0000256" key="4">
    <source>
        <dbReference type="ARBA" id="ARBA00038168"/>
    </source>
</evidence>
<sequence length="132" mass="15410">MRICSMDYPPSENAPRFAGSVYPRERHKNDNLPFIPAAQVQREIGTEGTRLWVVIDDIVYDVTEFSKQHPGGQIPLRNFAGKSCSWQFHQIHSLKTLQKYEGLRVGWTENVLNPYQKPKPQVVRPLWSQQFW</sequence>
<accession>A0A7R7ZPF6</accession>
<dbReference type="GO" id="GO:0046872">
    <property type="term" value="F:metal ion binding"/>
    <property type="evidence" value="ECO:0007669"/>
    <property type="project" value="UniProtKB-KW"/>
</dbReference>
<name>A0A7R7ZPF6_ASPCH</name>
<evidence type="ECO:0000256" key="1">
    <source>
        <dbReference type="ARBA" id="ARBA00022617"/>
    </source>
</evidence>
<dbReference type="KEGG" id="ache:ACHE_50751S"/>
<dbReference type="InterPro" id="IPR036400">
    <property type="entry name" value="Cyt_B5-like_heme/steroid_sf"/>
</dbReference>
<protein>
    <recommendedName>
        <fullName evidence="5">Cytochrome b5 heme-binding domain-containing protein</fullName>
    </recommendedName>
</protein>
<dbReference type="RefSeq" id="XP_043138075.1">
    <property type="nucleotide sequence ID" value="XM_043280502.1"/>
</dbReference>
<dbReference type="PROSITE" id="PS50255">
    <property type="entry name" value="CYTOCHROME_B5_2"/>
    <property type="match status" value="1"/>
</dbReference>
<evidence type="ECO:0000256" key="3">
    <source>
        <dbReference type="ARBA" id="ARBA00023004"/>
    </source>
</evidence>
<evidence type="ECO:0000256" key="2">
    <source>
        <dbReference type="ARBA" id="ARBA00022723"/>
    </source>
</evidence>
<reference evidence="6" key="1">
    <citation type="submission" date="2021-01" db="EMBL/GenBank/DDBJ databases">
        <authorList>
            <consortium name="Aspergillus chevalieri M1 genome sequencing consortium"/>
            <person name="Kazuki M."/>
            <person name="Futagami T."/>
        </authorList>
    </citation>
    <scope>NUCLEOTIDE SEQUENCE</scope>
    <source>
        <strain evidence="6">M1</strain>
    </source>
</reference>
<evidence type="ECO:0000259" key="5">
    <source>
        <dbReference type="PROSITE" id="PS50255"/>
    </source>
</evidence>
<dbReference type="InterPro" id="IPR001199">
    <property type="entry name" value="Cyt_B5-like_heme/steroid-bd"/>
</dbReference>